<dbReference type="AlphaFoldDB" id="A0AAV3TXL0"/>
<reference evidence="3" key="1">
    <citation type="journal article" date="2019" name="Int. J. Syst. Evol. Microbiol.">
        <title>The Global Catalogue of Microorganisms (GCM) 10K type strain sequencing project: providing services to taxonomists for standard genome sequencing and annotation.</title>
        <authorList>
            <consortium name="The Broad Institute Genomics Platform"/>
            <consortium name="The Broad Institute Genome Sequencing Center for Infectious Disease"/>
            <person name="Wu L."/>
            <person name="Ma J."/>
        </authorList>
    </citation>
    <scope>NUCLEOTIDE SEQUENCE [LARGE SCALE GENOMIC DNA]</scope>
    <source>
        <strain evidence="3">JCM 19134</strain>
    </source>
</reference>
<evidence type="ECO:0000313" key="3">
    <source>
        <dbReference type="Proteomes" id="UP001409585"/>
    </source>
</evidence>
<dbReference type="Proteomes" id="UP001409585">
    <property type="component" value="Unassembled WGS sequence"/>
</dbReference>
<dbReference type="EMBL" id="BAABLX010000001">
    <property type="protein sequence ID" value="GAA4928683.1"/>
    <property type="molecule type" value="Genomic_DNA"/>
</dbReference>
<feature type="transmembrane region" description="Helical" evidence="1">
    <location>
        <begin position="107"/>
        <end position="128"/>
    </location>
</feature>
<protein>
    <submittedName>
        <fullName evidence="2">Alginate biosynthesis regulator MucC</fullName>
    </submittedName>
</protein>
<keyword evidence="1" id="KW-0472">Membrane</keyword>
<dbReference type="RefSeq" id="WP_345415189.1">
    <property type="nucleotide sequence ID" value="NZ_AP031496.1"/>
</dbReference>
<sequence>MITETGRIVAIEDESLWVQTIRKSACAQCSARKGCGQAVLAQFGREPGYINVSLNGQHPSDYQLDQAVEIGIAEQVIVKSTLLIYLFPLLLMMIAIGLGSAMFEAEFMALISGIAGLGLGALIVRAFFAKSAGNQSLQPILIGRAG</sequence>
<dbReference type="Pfam" id="PF04246">
    <property type="entry name" value="RseC_MucC"/>
    <property type="match status" value="1"/>
</dbReference>
<proteinExistence type="predicted"/>
<organism evidence="2 3">
    <name type="scientific">Halioxenophilus aromaticivorans</name>
    <dbReference type="NCBI Taxonomy" id="1306992"/>
    <lineage>
        <taxon>Bacteria</taxon>
        <taxon>Pseudomonadati</taxon>
        <taxon>Pseudomonadota</taxon>
        <taxon>Gammaproteobacteria</taxon>
        <taxon>Alteromonadales</taxon>
        <taxon>Alteromonadaceae</taxon>
        <taxon>Halioxenophilus</taxon>
    </lineage>
</organism>
<comment type="caution">
    <text evidence="2">The sequence shown here is derived from an EMBL/GenBank/DDBJ whole genome shotgun (WGS) entry which is preliminary data.</text>
</comment>
<dbReference type="PANTHER" id="PTHR35867">
    <property type="entry name" value="PROTEIN RSEC"/>
    <property type="match status" value="1"/>
</dbReference>
<evidence type="ECO:0000256" key="1">
    <source>
        <dbReference type="SAM" id="Phobius"/>
    </source>
</evidence>
<name>A0AAV3TXL0_9ALTE</name>
<dbReference type="InterPro" id="IPR007359">
    <property type="entry name" value="SigmaE_reg_RseC_MucC"/>
</dbReference>
<dbReference type="PANTHER" id="PTHR35867:SF1">
    <property type="entry name" value="PROTEIN RSEC"/>
    <property type="match status" value="1"/>
</dbReference>
<dbReference type="PIRSF" id="PIRSF004923">
    <property type="entry name" value="RseC"/>
    <property type="match status" value="1"/>
</dbReference>
<keyword evidence="3" id="KW-1185">Reference proteome</keyword>
<keyword evidence="1" id="KW-1133">Transmembrane helix</keyword>
<gene>
    <name evidence="2" type="primary">mucC</name>
    <name evidence="2" type="ORF">GCM10025791_00390</name>
</gene>
<dbReference type="InterPro" id="IPR026268">
    <property type="entry name" value="RseC"/>
</dbReference>
<feature type="transmembrane region" description="Helical" evidence="1">
    <location>
        <begin position="82"/>
        <end position="101"/>
    </location>
</feature>
<accession>A0AAV3TXL0</accession>
<evidence type="ECO:0000313" key="2">
    <source>
        <dbReference type="EMBL" id="GAA4928683.1"/>
    </source>
</evidence>
<keyword evidence="1" id="KW-0812">Transmembrane</keyword>